<feature type="region of interest" description="Disordered" evidence="5">
    <location>
        <begin position="88"/>
        <end position="137"/>
    </location>
</feature>
<dbReference type="Gene3D" id="1.20.900.10">
    <property type="entry name" value="Dbl homology (DH) domain"/>
    <property type="match status" value="1"/>
</dbReference>
<evidence type="ECO:0000259" key="6">
    <source>
        <dbReference type="PROSITE" id="PS50002"/>
    </source>
</evidence>
<evidence type="ECO:0000313" key="9">
    <source>
        <dbReference type="EMBL" id="POI25663.1"/>
    </source>
</evidence>
<evidence type="ECO:0000256" key="3">
    <source>
        <dbReference type="ARBA" id="ARBA00023273"/>
    </source>
</evidence>
<evidence type="ECO:0000256" key="2">
    <source>
        <dbReference type="ARBA" id="ARBA00022443"/>
    </source>
</evidence>
<dbReference type="EMBL" id="PPHD01032926">
    <property type="protein sequence ID" value="POI25663.1"/>
    <property type="molecule type" value="Genomic_DNA"/>
</dbReference>
<dbReference type="InterPro" id="IPR055251">
    <property type="entry name" value="SOS1_NGEF_PH"/>
</dbReference>
<dbReference type="Gene3D" id="2.30.30.40">
    <property type="entry name" value="SH3 Domains"/>
    <property type="match status" value="1"/>
</dbReference>
<sequence length="658" mass="74011">MLRCELSTPCVTAMSRSPPAAEDQTFLLEYRCHPLRSGPPAPTSPPGKRNPDPTVGCFPLAEPRRIVLSTDSPAALKVGTQQLIPRSLAVSTKTKNPTRNPSTGSIPDAACSGQKRASVPSVTLQGDTEEDGGGMLKRNLRNMSYRAAMKGTGTEMEPVSTVPTLKPVLEEGSAPPARSPGRSKRTLGRKRVQKHGGSFKDQPRLYQEIRERGLNSVSHESDEDLLEEPIPEEPSLPGAAIVVRSYRPAQVTWSQLPEVLEAGVLETITPEERKRQEAMFEIITSEFSYMHSLSVLVGCFKKSEELKETMTQTEHHHLFSNISDILAVSTRQVGHCDGRPLHFFQALEKRHQENVLIPDISDIVEEHASKHFNPYISYCSNEVYQQRTLQRLLNTCTILPFIHLFSPLFFQLVKNCNEGARAMERTEQLCTLQKQLEFGKKKPFPLISASRWLLKRGELYLLSSEEGGIFRKGSGRVCHLFLFNDVLIITKKKSEESYTVMNYAMLDQVSVEKMETTEPPSPPPGRPGGHLLRVAMERDSEGRREEVMLSAETLSDRARWVTALMHRERERPDSTPRGDLSQVEITRAYMAKQADEMSLQQADVVLVLGEEDGWCWGERLRDGERGWFPQACARPITSRVAVECNVRRMERLRIETDV</sequence>
<accession>A0A2P4SNG1</accession>
<evidence type="ECO:0000256" key="5">
    <source>
        <dbReference type="SAM" id="MobiDB-lite"/>
    </source>
</evidence>
<keyword evidence="2 4" id="KW-0728">SH3 domain</keyword>
<keyword evidence="3" id="KW-0966">Cell projection</keyword>
<dbReference type="Gene3D" id="2.30.29.30">
    <property type="entry name" value="Pleckstrin-homology domain (PH domain)/Phosphotyrosine-binding domain (PTB)"/>
    <property type="match status" value="1"/>
</dbReference>
<evidence type="ECO:0008006" key="11">
    <source>
        <dbReference type="Google" id="ProtNLM"/>
    </source>
</evidence>
<dbReference type="InterPro" id="IPR001452">
    <property type="entry name" value="SH3_domain"/>
</dbReference>
<dbReference type="GO" id="GO:0005085">
    <property type="term" value="F:guanyl-nucleotide exchange factor activity"/>
    <property type="evidence" value="ECO:0007669"/>
    <property type="project" value="InterPro"/>
</dbReference>
<dbReference type="CDD" id="cd11938">
    <property type="entry name" value="SH3_ARHGEF16_26"/>
    <property type="match status" value="1"/>
</dbReference>
<evidence type="ECO:0000256" key="1">
    <source>
        <dbReference type="ARBA" id="ARBA00004316"/>
    </source>
</evidence>
<evidence type="ECO:0000259" key="8">
    <source>
        <dbReference type="PROSITE" id="PS50010"/>
    </source>
</evidence>
<dbReference type="InterPro" id="IPR011993">
    <property type="entry name" value="PH-like_dom_sf"/>
</dbReference>
<dbReference type="PANTHER" id="PTHR12845">
    <property type="entry name" value="GUANINE NUCLEOTIDE EXCHANGE FACTOR"/>
    <property type="match status" value="1"/>
</dbReference>
<keyword evidence="10" id="KW-1185">Reference proteome</keyword>
<dbReference type="PANTHER" id="PTHR12845:SF3">
    <property type="entry name" value="RHO GUANINE NUCLEOTIDE EXCHANGE FACTOR 16"/>
    <property type="match status" value="1"/>
</dbReference>
<dbReference type="InterPro" id="IPR035899">
    <property type="entry name" value="DBL_dom_sf"/>
</dbReference>
<dbReference type="InterPro" id="IPR035797">
    <property type="entry name" value="ARHGEF16/ARHGEF26_SH3"/>
</dbReference>
<feature type="domain" description="SH3" evidence="6">
    <location>
        <begin position="578"/>
        <end position="638"/>
    </location>
</feature>
<feature type="compositionally biased region" description="Basic residues" evidence="5">
    <location>
        <begin position="181"/>
        <end position="194"/>
    </location>
</feature>
<dbReference type="Proteomes" id="UP000237246">
    <property type="component" value="Unassembled WGS sequence"/>
</dbReference>
<dbReference type="SUPFAM" id="SSF50044">
    <property type="entry name" value="SH3-domain"/>
    <property type="match status" value="1"/>
</dbReference>
<feature type="domain" description="PH" evidence="7">
    <location>
        <begin position="452"/>
        <end position="569"/>
    </location>
</feature>
<dbReference type="GO" id="GO:0042995">
    <property type="term" value="C:cell projection"/>
    <property type="evidence" value="ECO:0007669"/>
    <property type="project" value="UniProtKB-SubCell"/>
</dbReference>
<organism evidence="9 10">
    <name type="scientific">Bambusicola thoracicus</name>
    <name type="common">Chinese bamboo-partridge</name>
    <name type="synonym">Perdix thoracica</name>
    <dbReference type="NCBI Taxonomy" id="9083"/>
    <lineage>
        <taxon>Eukaryota</taxon>
        <taxon>Metazoa</taxon>
        <taxon>Chordata</taxon>
        <taxon>Craniata</taxon>
        <taxon>Vertebrata</taxon>
        <taxon>Euteleostomi</taxon>
        <taxon>Archelosauria</taxon>
        <taxon>Archosauria</taxon>
        <taxon>Dinosauria</taxon>
        <taxon>Saurischia</taxon>
        <taxon>Theropoda</taxon>
        <taxon>Coelurosauria</taxon>
        <taxon>Aves</taxon>
        <taxon>Neognathae</taxon>
        <taxon>Galloanserae</taxon>
        <taxon>Galliformes</taxon>
        <taxon>Phasianidae</taxon>
        <taxon>Perdicinae</taxon>
        <taxon>Bambusicola</taxon>
    </lineage>
</organism>
<dbReference type="SUPFAM" id="SSF48065">
    <property type="entry name" value="DBL homology domain (DH-domain)"/>
    <property type="match status" value="1"/>
</dbReference>
<dbReference type="InterPro" id="IPR000219">
    <property type="entry name" value="DH_dom"/>
</dbReference>
<dbReference type="Pfam" id="PF22697">
    <property type="entry name" value="SOS1_NGEF_PH"/>
    <property type="match status" value="1"/>
</dbReference>
<dbReference type="PROSITE" id="PS50002">
    <property type="entry name" value="SH3"/>
    <property type="match status" value="1"/>
</dbReference>
<protein>
    <recommendedName>
        <fullName evidence="11">DH domain-containing protein</fullName>
    </recommendedName>
</protein>
<evidence type="ECO:0000259" key="7">
    <source>
        <dbReference type="PROSITE" id="PS50003"/>
    </source>
</evidence>
<evidence type="ECO:0000256" key="4">
    <source>
        <dbReference type="PROSITE-ProRule" id="PRU00192"/>
    </source>
</evidence>
<dbReference type="SMART" id="SM00233">
    <property type="entry name" value="PH"/>
    <property type="match status" value="1"/>
</dbReference>
<feature type="region of interest" description="Disordered" evidence="5">
    <location>
        <begin position="168"/>
        <end position="201"/>
    </location>
</feature>
<reference evidence="9 10" key="1">
    <citation type="submission" date="2018-01" db="EMBL/GenBank/DDBJ databases">
        <title>Comparison of the Chinese Bamboo Partridge and Red Junglefowl genome sequences highlights the importance of demography in genome evolution.</title>
        <authorList>
            <person name="Tiley G.P."/>
            <person name="Kimball R.T."/>
            <person name="Braun E.L."/>
            <person name="Burleigh J.G."/>
        </authorList>
    </citation>
    <scope>NUCLEOTIDE SEQUENCE [LARGE SCALE GENOMIC DNA]</scope>
    <source>
        <strain evidence="9">RTK389</strain>
        <tissue evidence="9">Blood</tissue>
    </source>
</reference>
<gene>
    <name evidence="9" type="ORF">CIB84_010587</name>
</gene>
<dbReference type="InterPro" id="IPR001849">
    <property type="entry name" value="PH_domain"/>
</dbReference>
<dbReference type="Pfam" id="PF00621">
    <property type="entry name" value="RhoGEF"/>
    <property type="match status" value="1"/>
</dbReference>
<feature type="region of interest" description="Disordered" evidence="5">
    <location>
        <begin position="33"/>
        <end position="56"/>
    </location>
</feature>
<dbReference type="SMART" id="SM00325">
    <property type="entry name" value="RhoGEF"/>
    <property type="match status" value="1"/>
</dbReference>
<comment type="subcellular location">
    <subcellularLocation>
        <location evidence="1">Cell projection</location>
    </subcellularLocation>
</comment>
<comment type="caution">
    <text evidence="9">The sequence shown here is derived from an EMBL/GenBank/DDBJ whole genome shotgun (WGS) entry which is preliminary data.</text>
</comment>
<dbReference type="InterPro" id="IPR047271">
    <property type="entry name" value="Ephexin-like"/>
</dbReference>
<dbReference type="OrthoDB" id="27593at2759"/>
<dbReference type="Pfam" id="PF00018">
    <property type="entry name" value="SH3_1"/>
    <property type="match status" value="1"/>
</dbReference>
<name>A0A2P4SNG1_BAMTH</name>
<feature type="domain" description="DH" evidence="8">
    <location>
        <begin position="274"/>
        <end position="414"/>
    </location>
</feature>
<dbReference type="SMART" id="SM00326">
    <property type="entry name" value="SH3"/>
    <property type="match status" value="1"/>
</dbReference>
<dbReference type="PROSITE" id="PS50003">
    <property type="entry name" value="PH_DOMAIN"/>
    <property type="match status" value="1"/>
</dbReference>
<dbReference type="SUPFAM" id="SSF50729">
    <property type="entry name" value="PH domain-like"/>
    <property type="match status" value="1"/>
</dbReference>
<dbReference type="InterPro" id="IPR036028">
    <property type="entry name" value="SH3-like_dom_sf"/>
</dbReference>
<dbReference type="InterPro" id="IPR047270">
    <property type="entry name" value="PH_ephexin"/>
</dbReference>
<dbReference type="AlphaFoldDB" id="A0A2P4SNG1"/>
<dbReference type="CDD" id="cd01221">
    <property type="entry name" value="PH_ephexin"/>
    <property type="match status" value="1"/>
</dbReference>
<proteinExistence type="predicted"/>
<feature type="compositionally biased region" description="Polar residues" evidence="5">
    <location>
        <begin position="88"/>
        <end position="105"/>
    </location>
</feature>
<dbReference type="PROSITE" id="PS50010">
    <property type="entry name" value="DH_2"/>
    <property type="match status" value="1"/>
</dbReference>
<evidence type="ECO:0000313" key="10">
    <source>
        <dbReference type="Proteomes" id="UP000237246"/>
    </source>
</evidence>